<feature type="chain" id="PRO_5046331715" evidence="1">
    <location>
        <begin position="30"/>
        <end position="117"/>
    </location>
</feature>
<dbReference type="EMBL" id="CP089984">
    <property type="protein sequence ID" value="WXB11960.1"/>
    <property type="molecule type" value="Genomic_DNA"/>
</dbReference>
<accession>A0ABZ2LMF8</accession>
<reference evidence="2 3" key="1">
    <citation type="submission" date="2021-12" db="EMBL/GenBank/DDBJ databases">
        <title>Discovery of the Pendulisporaceae a myxobacterial family with distinct sporulation behavior and unique specialized metabolism.</title>
        <authorList>
            <person name="Garcia R."/>
            <person name="Popoff A."/>
            <person name="Bader C.D."/>
            <person name="Loehr J."/>
            <person name="Walesch S."/>
            <person name="Walt C."/>
            <person name="Boldt J."/>
            <person name="Bunk B."/>
            <person name="Haeckl F.J.F.P.J."/>
            <person name="Gunesch A.P."/>
            <person name="Birkelbach J."/>
            <person name="Nuebel U."/>
            <person name="Pietschmann T."/>
            <person name="Bach T."/>
            <person name="Mueller R."/>
        </authorList>
    </citation>
    <scope>NUCLEOTIDE SEQUENCE [LARGE SCALE GENOMIC DNA]</scope>
    <source>
        <strain evidence="2 3">MSr11954</strain>
    </source>
</reference>
<name>A0ABZ2LMF8_9BACT</name>
<dbReference type="Pfam" id="PF11604">
    <property type="entry name" value="CusF_Ec"/>
    <property type="match status" value="1"/>
</dbReference>
<keyword evidence="1" id="KW-0732">Signal</keyword>
<protein>
    <submittedName>
        <fullName evidence="2">Copper-binding protein</fullName>
    </submittedName>
</protein>
<organism evidence="2 3">
    <name type="scientific">Pendulispora albinea</name>
    <dbReference type="NCBI Taxonomy" id="2741071"/>
    <lineage>
        <taxon>Bacteria</taxon>
        <taxon>Pseudomonadati</taxon>
        <taxon>Myxococcota</taxon>
        <taxon>Myxococcia</taxon>
        <taxon>Myxococcales</taxon>
        <taxon>Sorangiineae</taxon>
        <taxon>Pendulisporaceae</taxon>
        <taxon>Pendulispora</taxon>
    </lineage>
</organism>
<dbReference type="Gene3D" id="2.40.50.320">
    <property type="entry name" value="Copper binding periplasmic protein CusF"/>
    <property type="match status" value="1"/>
</dbReference>
<evidence type="ECO:0000313" key="3">
    <source>
        <dbReference type="Proteomes" id="UP001370348"/>
    </source>
</evidence>
<keyword evidence="3" id="KW-1185">Reference proteome</keyword>
<evidence type="ECO:0000256" key="1">
    <source>
        <dbReference type="SAM" id="SignalP"/>
    </source>
</evidence>
<proteinExistence type="predicted"/>
<dbReference type="InterPro" id="IPR042230">
    <property type="entry name" value="CusF_sf"/>
</dbReference>
<dbReference type="InterPro" id="IPR021647">
    <property type="entry name" value="CusF_Ec"/>
</dbReference>
<dbReference type="Proteomes" id="UP001370348">
    <property type="component" value="Chromosome"/>
</dbReference>
<feature type="signal peptide" evidence="1">
    <location>
        <begin position="1"/>
        <end position="29"/>
    </location>
</feature>
<evidence type="ECO:0000313" key="2">
    <source>
        <dbReference type="EMBL" id="WXB11960.1"/>
    </source>
</evidence>
<gene>
    <name evidence="2" type="ORF">LZC94_29400</name>
</gene>
<dbReference type="RefSeq" id="WP_394821576.1">
    <property type="nucleotide sequence ID" value="NZ_CP089984.1"/>
</dbReference>
<sequence length="117" mass="12646">MPFLVPTSRTLRALRLIVPVALVGSAATAAYVSRPAVAHACGSETYSARGVVRSFGADKKYVNIAHEKIEGYMAAMTMSFEPRNPQQLAGLNVGDSVSFRFTATEDGRRLLDAIEKK</sequence>